<comment type="caution">
    <text evidence="2">The sequence shown here is derived from an EMBL/GenBank/DDBJ whole genome shotgun (WGS) entry which is preliminary data.</text>
</comment>
<protein>
    <submittedName>
        <fullName evidence="2">HmuY family protein</fullName>
    </submittedName>
</protein>
<reference evidence="2" key="1">
    <citation type="submission" date="2022-03" db="EMBL/GenBank/DDBJ databases">
        <title>De novo assembled genomes of Belliella spp. (Cyclobacteriaceae) strains.</title>
        <authorList>
            <person name="Szabo A."/>
            <person name="Korponai K."/>
            <person name="Felfoldi T."/>
        </authorList>
    </citation>
    <scope>NUCLEOTIDE SEQUENCE</scope>
    <source>
        <strain evidence="2">DSM 111904</strain>
    </source>
</reference>
<gene>
    <name evidence="2" type="ORF">MM239_12855</name>
</gene>
<evidence type="ECO:0000313" key="3">
    <source>
        <dbReference type="Proteomes" id="UP001165489"/>
    </source>
</evidence>
<name>A0ABS9V2R7_9BACT</name>
<dbReference type="RefSeq" id="WP_241348658.1">
    <property type="nucleotide sequence ID" value="NZ_JAKZGP010000033.1"/>
</dbReference>
<dbReference type="Proteomes" id="UP001165489">
    <property type="component" value="Unassembled WGS sequence"/>
</dbReference>
<keyword evidence="1" id="KW-0732">Signal</keyword>
<evidence type="ECO:0000256" key="1">
    <source>
        <dbReference type="SAM" id="SignalP"/>
    </source>
</evidence>
<sequence>MKNNNYIKINVILAAFGMMIASCTDNENPTVETPPVEEAYIELNGGGTTFPNMVFVDLSAEEQVAVRRDSWDFAFSNGTAFQVLINGTTGAMAYETAYTAFSEVDEAYVNNLKSSGSLDLNFNNLSGILRVDNPSNPLNNGSVFGNLANNEQDAKVFIVNRGESGADTREWKKVKIYVSNNKYIIEHAPTNSIEVTKVEVSKNESHNFTYFSIDNGIVEVEPVKEKWDFVWTAGTSSTPYAQATDGTLAYFFQDLVYHNIYGGVGAQEILESDLSYEDFDIQDLQGLNFNVDNRLTIGSNWRSGGGPTSSPSAREDRYYIIKDKAGNHYKLRFLSLTTGGERGRPSLEYALIK</sequence>
<dbReference type="InterPro" id="IPR025921">
    <property type="entry name" value="HmuY"/>
</dbReference>
<proteinExistence type="predicted"/>
<accession>A0ABS9V2R7</accession>
<dbReference type="EMBL" id="JAKZGP010000033">
    <property type="protein sequence ID" value="MCH7410290.1"/>
    <property type="molecule type" value="Genomic_DNA"/>
</dbReference>
<organism evidence="2 3">
    <name type="scientific">Belliella filtrata</name>
    <dbReference type="NCBI Taxonomy" id="2923435"/>
    <lineage>
        <taxon>Bacteria</taxon>
        <taxon>Pseudomonadati</taxon>
        <taxon>Bacteroidota</taxon>
        <taxon>Cytophagia</taxon>
        <taxon>Cytophagales</taxon>
        <taxon>Cyclobacteriaceae</taxon>
        <taxon>Belliella</taxon>
    </lineage>
</organism>
<dbReference type="CDD" id="cd12105">
    <property type="entry name" value="HmuY"/>
    <property type="match status" value="1"/>
</dbReference>
<keyword evidence="3" id="KW-1185">Reference proteome</keyword>
<evidence type="ECO:0000313" key="2">
    <source>
        <dbReference type="EMBL" id="MCH7410290.1"/>
    </source>
</evidence>
<dbReference type="PROSITE" id="PS51257">
    <property type="entry name" value="PROKAR_LIPOPROTEIN"/>
    <property type="match status" value="1"/>
</dbReference>
<dbReference type="Pfam" id="PF14064">
    <property type="entry name" value="HmuY"/>
    <property type="match status" value="1"/>
</dbReference>
<feature type="chain" id="PRO_5047292728" evidence="1">
    <location>
        <begin position="24"/>
        <end position="353"/>
    </location>
</feature>
<feature type="signal peptide" evidence="1">
    <location>
        <begin position="1"/>
        <end position="23"/>
    </location>
</feature>